<dbReference type="Gene3D" id="3.10.129.10">
    <property type="entry name" value="Hotdog Thioesterase"/>
    <property type="match status" value="1"/>
</dbReference>
<evidence type="ECO:0000259" key="2">
    <source>
        <dbReference type="Pfam" id="PF01575"/>
    </source>
</evidence>
<reference evidence="5" key="1">
    <citation type="journal article" date="2019" name="Int. J. Syst. Evol. Microbiol.">
        <title>The Global Catalogue of Microorganisms (GCM) 10K type strain sequencing project: providing services to taxonomists for standard genome sequencing and annotation.</title>
        <authorList>
            <consortium name="The Broad Institute Genomics Platform"/>
            <consortium name="The Broad Institute Genome Sequencing Center for Infectious Disease"/>
            <person name="Wu L."/>
            <person name="Ma J."/>
        </authorList>
    </citation>
    <scope>NUCLEOTIDE SEQUENCE [LARGE SCALE GENOMIC DNA]</scope>
    <source>
        <strain evidence="5">JCM 30742</strain>
    </source>
</reference>
<evidence type="ECO:0000313" key="5">
    <source>
        <dbReference type="Proteomes" id="UP001500752"/>
    </source>
</evidence>
<dbReference type="RefSeq" id="WP_345154199.1">
    <property type="nucleotide sequence ID" value="NZ_BAABEO010000034.1"/>
</dbReference>
<accession>A0ABP7D875</accession>
<keyword evidence="5" id="KW-1185">Reference proteome</keyword>
<feature type="domain" description="Peroxisomal multifunctional enzyme type 2-like N-terminal" evidence="3">
    <location>
        <begin position="19"/>
        <end position="144"/>
    </location>
</feature>
<dbReference type="InterPro" id="IPR002539">
    <property type="entry name" value="MaoC-like_dom"/>
</dbReference>
<comment type="caution">
    <text evidence="4">The sequence shown here is derived from an EMBL/GenBank/DDBJ whole genome shotgun (WGS) entry which is preliminary data.</text>
</comment>
<dbReference type="InterPro" id="IPR054357">
    <property type="entry name" value="MFE-2_N"/>
</dbReference>
<dbReference type="Proteomes" id="UP001500752">
    <property type="component" value="Unassembled WGS sequence"/>
</dbReference>
<dbReference type="PANTHER" id="PTHR13078">
    <property type="entry name" value="PEROXISOMAL MULTIFUNCTIONAL ENZYME TYPE 2-RELATED"/>
    <property type="match status" value="1"/>
</dbReference>
<comment type="similarity">
    <text evidence="1">Belongs to the enoyl-CoA hydratase/isomerase family.</text>
</comment>
<protein>
    <submittedName>
        <fullName evidence="4">3-hydroxyacyl-thioester dehydratase HtdY</fullName>
    </submittedName>
</protein>
<evidence type="ECO:0000259" key="3">
    <source>
        <dbReference type="Pfam" id="PF22622"/>
    </source>
</evidence>
<evidence type="ECO:0000256" key="1">
    <source>
        <dbReference type="ARBA" id="ARBA00005254"/>
    </source>
</evidence>
<sequence>MAVYLEKIGTEWAVGTRQWDSKDALLYALGVGAGAENPLSELEFTTENSGGRPQKVLPTFGVVMGAGGDLARFGDFPLSAILHAEQSLTLKRPIPVEGSVDIVARLSDIQDKGKGAMIFTESDLVDRATGELLLTNTTTIFARGEGGFGGTRTGSTPWQVPERSPDHVVVYRVPEQQALIYRLSGDRNPLHSDPVSARSSGFDRPILHGLCTFGYTGRALLHALCGSDPARFEHMSVRFAASVYPGEELTVRIWEDGDTAKFQTHAGDRLVLDRGEFRRSSR</sequence>
<dbReference type="Pfam" id="PF01575">
    <property type="entry name" value="MaoC_dehydratas"/>
    <property type="match status" value="1"/>
</dbReference>
<evidence type="ECO:0000313" key="4">
    <source>
        <dbReference type="EMBL" id="GAA3702225.1"/>
    </source>
</evidence>
<proteinExistence type="inferred from homology"/>
<organism evidence="4 5">
    <name type="scientific">Arthrobacter ginkgonis</name>
    <dbReference type="NCBI Taxonomy" id="1630594"/>
    <lineage>
        <taxon>Bacteria</taxon>
        <taxon>Bacillati</taxon>
        <taxon>Actinomycetota</taxon>
        <taxon>Actinomycetes</taxon>
        <taxon>Micrococcales</taxon>
        <taxon>Micrococcaceae</taxon>
        <taxon>Arthrobacter</taxon>
    </lineage>
</organism>
<dbReference type="PANTHER" id="PTHR13078:SF56">
    <property type="entry name" value="PEROXISOMAL MULTIFUNCTIONAL ENZYME TYPE 2"/>
    <property type="match status" value="1"/>
</dbReference>
<name>A0ABP7D875_9MICC</name>
<dbReference type="CDD" id="cd03448">
    <property type="entry name" value="HDE_HSD"/>
    <property type="match status" value="1"/>
</dbReference>
<dbReference type="Pfam" id="PF22622">
    <property type="entry name" value="MFE-2_hydrat-2_N"/>
    <property type="match status" value="1"/>
</dbReference>
<dbReference type="InterPro" id="IPR029069">
    <property type="entry name" value="HotDog_dom_sf"/>
</dbReference>
<feature type="domain" description="MaoC-like" evidence="2">
    <location>
        <begin position="160"/>
        <end position="268"/>
    </location>
</feature>
<dbReference type="EMBL" id="BAABEO010000034">
    <property type="protein sequence ID" value="GAA3702225.1"/>
    <property type="molecule type" value="Genomic_DNA"/>
</dbReference>
<gene>
    <name evidence="4" type="primary">htdY</name>
    <name evidence="4" type="ORF">GCM10023081_43290</name>
</gene>
<dbReference type="SUPFAM" id="SSF54637">
    <property type="entry name" value="Thioesterase/thiol ester dehydrase-isomerase"/>
    <property type="match status" value="2"/>
</dbReference>